<evidence type="ECO:0000259" key="1">
    <source>
        <dbReference type="PROSITE" id="PS51186"/>
    </source>
</evidence>
<dbReference type="Proteomes" id="UP000051221">
    <property type="component" value="Unassembled WGS sequence"/>
</dbReference>
<dbReference type="GO" id="GO:0016747">
    <property type="term" value="F:acyltransferase activity, transferring groups other than amino-acyl groups"/>
    <property type="evidence" value="ECO:0007669"/>
    <property type="project" value="InterPro"/>
</dbReference>
<accession>A0A0Q2M7Q8</accession>
<sequence>MLTLQPMLPQHLEQVAELKVADDQLKFVGTIDEILVNIDDQIHPHVLVANGNVVGFFLIDTTYSLQYDFAGAHNLGLRAFFVSQQAQGKGYGKQAAACMKTYLHSSYPQFSRVYLTVNCKNPGARHCYLHGGFVDDGELYLGGAAGPQHIMHLELS</sequence>
<organism evidence="2 3">
    <name type="scientific">Vibrio furnissii</name>
    <dbReference type="NCBI Taxonomy" id="29494"/>
    <lineage>
        <taxon>Bacteria</taxon>
        <taxon>Pseudomonadati</taxon>
        <taxon>Pseudomonadota</taxon>
        <taxon>Gammaproteobacteria</taxon>
        <taxon>Vibrionales</taxon>
        <taxon>Vibrionaceae</taxon>
        <taxon>Vibrio</taxon>
    </lineage>
</organism>
<evidence type="ECO:0000313" key="3">
    <source>
        <dbReference type="Proteomes" id="UP000051221"/>
    </source>
</evidence>
<dbReference type="PROSITE" id="PS51186">
    <property type="entry name" value="GNAT"/>
    <property type="match status" value="1"/>
</dbReference>
<keyword evidence="2" id="KW-0808">Transferase</keyword>
<dbReference type="SUPFAM" id="SSF55729">
    <property type="entry name" value="Acyl-CoA N-acyltransferases (Nat)"/>
    <property type="match status" value="1"/>
</dbReference>
<dbReference type="InterPro" id="IPR016181">
    <property type="entry name" value="Acyl_CoA_acyltransferase"/>
</dbReference>
<dbReference type="InParanoid" id="A0A0Q2M7Q8"/>
<gene>
    <name evidence="2" type="ORF">AMR76_19840</name>
</gene>
<comment type="caution">
    <text evidence="2">The sequence shown here is derived from an EMBL/GenBank/DDBJ whole genome shotgun (WGS) entry which is preliminary data.</text>
</comment>
<dbReference type="InterPro" id="IPR000182">
    <property type="entry name" value="GNAT_dom"/>
</dbReference>
<reference evidence="2 3" key="1">
    <citation type="submission" date="2015-08" db="EMBL/GenBank/DDBJ databases">
        <title>Antibacterial properties of a collection of Vibrionaceae strains.</title>
        <authorList>
            <person name="Giubergia S."/>
        </authorList>
    </citation>
    <scope>NUCLEOTIDE SEQUENCE [LARGE SCALE GENOMIC DNA]</scope>
    <source>
        <strain evidence="2 3">S0821</strain>
    </source>
</reference>
<protein>
    <submittedName>
        <fullName evidence="2">Acetyltransferase</fullName>
    </submittedName>
</protein>
<dbReference type="OrthoDB" id="8304386at2"/>
<evidence type="ECO:0000313" key="2">
    <source>
        <dbReference type="EMBL" id="KQH84097.1"/>
    </source>
</evidence>
<name>A0A0Q2M7Q8_VIBFU</name>
<dbReference type="Gene3D" id="3.40.630.30">
    <property type="match status" value="1"/>
</dbReference>
<feature type="domain" description="N-acetyltransferase" evidence="1">
    <location>
        <begin position="2"/>
        <end position="156"/>
    </location>
</feature>
<proteinExistence type="predicted"/>
<dbReference type="AlphaFoldDB" id="A0A0Q2M7Q8"/>
<dbReference type="RefSeq" id="WP_055466980.1">
    <property type="nucleotide sequence ID" value="NZ_CP046796.1"/>
</dbReference>
<keyword evidence="3" id="KW-1185">Reference proteome</keyword>
<dbReference type="EMBL" id="LKHS01000022">
    <property type="protein sequence ID" value="KQH84097.1"/>
    <property type="molecule type" value="Genomic_DNA"/>
</dbReference>
<dbReference type="Pfam" id="PF00583">
    <property type="entry name" value="Acetyltransf_1"/>
    <property type="match status" value="1"/>
</dbReference>
<dbReference type="CDD" id="cd04301">
    <property type="entry name" value="NAT_SF"/>
    <property type="match status" value="1"/>
</dbReference>